<comment type="caution">
    <text evidence="2">The sequence shown here is derived from an EMBL/GenBank/DDBJ whole genome shotgun (WGS) entry which is preliminary data.</text>
</comment>
<feature type="region of interest" description="Disordered" evidence="1">
    <location>
        <begin position="297"/>
        <end position="316"/>
    </location>
</feature>
<dbReference type="PANTHER" id="PTHR47331:SF1">
    <property type="entry name" value="GAG-LIKE PROTEIN"/>
    <property type="match status" value="1"/>
</dbReference>
<dbReference type="Proteomes" id="UP000499080">
    <property type="component" value="Unassembled WGS sequence"/>
</dbReference>
<feature type="compositionally biased region" description="Polar residues" evidence="1">
    <location>
        <begin position="305"/>
        <end position="316"/>
    </location>
</feature>
<dbReference type="GO" id="GO:0006508">
    <property type="term" value="P:proteolysis"/>
    <property type="evidence" value="ECO:0007669"/>
    <property type="project" value="InterPro"/>
</dbReference>
<dbReference type="GO" id="GO:0004190">
    <property type="term" value="F:aspartic-type endopeptidase activity"/>
    <property type="evidence" value="ECO:0007669"/>
    <property type="project" value="InterPro"/>
</dbReference>
<evidence type="ECO:0008006" key="4">
    <source>
        <dbReference type="Google" id="ProtNLM"/>
    </source>
</evidence>
<gene>
    <name evidence="2" type="ORF">AVEN_152198_1</name>
</gene>
<dbReference type="EMBL" id="BGPR01002002">
    <property type="protein sequence ID" value="GBM65992.1"/>
    <property type="molecule type" value="Genomic_DNA"/>
</dbReference>
<dbReference type="Pfam" id="PF03564">
    <property type="entry name" value="DUF1759"/>
    <property type="match status" value="1"/>
</dbReference>
<evidence type="ECO:0000313" key="3">
    <source>
        <dbReference type="Proteomes" id="UP000499080"/>
    </source>
</evidence>
<dbReference type="OrthoDB" id="6430657at2759"/>
<dbReference type="PROSITE" id="PS00141">
    <property type="entry name" value="ASP_PROTEASE"/>
    <property type="match status" value="1"/>
</dbReference>
<protein>
    <recommendedName>
        <fullName evidence="4">Peptidase aspartic putative domain-containing protein</fullName>
    </recommendedName>
</protein>
<sequence>MTEDTGVLIKKKRAALRTAGTKYIQQLEKELKKNEPDDGEVEELSEHLSEKFESLKVADRECETLYKPAEIDKELEVAEQYRDKIITWRFRAKKHLRKSNKLNSNCDSGTTTEIAKLTETINIKLPKINIPKFYGEINQWLSFWNSFKTAIHDNSSLNSIDKFTYLKDLLCSTALTTVEGFAISAENYAKAVEILKDRFGRNSHMQKLLSVTPLKRSNDVKGLRQFFDMCQTQIRSLESLGVAFESFSAFLCPLILNCLPYYLVLEFNKETDGSEYKLDQLLKFLNKEISARERAESSFSAHISPHQNKISPERSSLPKNLYRDSSRVKFDTRKHSLNKNPSTRLPTTDTSSFATAANFIATSGEGEGNELCLFCGQPSHPTSRCVLAREKSLNERKNILMKKGACFRCLKVSRHLSRDCKAKLNPCSLCGKRHHDLLCFSSNNSAKVNNEKIVTDEDTTLSNSSRSKEVLLQTLVVCIKGKRSDTFVRVILDTGSQKSYISKFIAEKLQLKCMGEETTVHGLFGGIQRSEKHKSMSSR</sequence>
<evidence type="ECO:0000256" key="1">
    <source>
        <dbReference type="SAM" id="MobiDB-lite"/>
    </source>
</evidence>
<evidence type="ECO:0000313" key="2">
    <source>
        <dbReference type="EMBL" id="GBM65992.1"/>
    </source>
</evidence>
<dbReference type="InterPro" id="IPR005312">
    <property type="entry name" value="DUF1759"/>
</dbReference>
<reference evidence="2 3" key="1">
    <citation type="journal article" date="2019" name="Sci. Rep.">
        <title>Orb-weaving spider Araneus ventricosus genome elucidates the spidroin gene catalogue.</title>
        <authorList>
            <person name="Kono N."/>
            <person name="Nakamura H."/>
            <person name="Ohtoshi R."/>
            <person name="Moran D.A.P."/>
            <person name="Shinohara A."/>
            <person name="Yoshida Y."/>
            <person name="Fujiwara M."/>
            <person name="Mori M."/>
            <person name="Tomita M."/>
            <person name="Arakawa K."/>
        </authorList>
    </citation>
    <scope>NUCLEOTIDE SEQUENCE [LARGE SCALE GENOMIC DNA]</scope>
</reference>
<name>A0A4Y2HKX1_ARAVE</name>
<dbReference type="InterPro" id="IPR001969">
    <property type="entry name" value="Aspartic_peptidase_AS"/>
</dbReference>
<dbReference type="PANTHER" id="PTHR47331">
    <property type="entry name" value="PHD-TYPE DOMAIN-CONTAINING PROTEIN"/>
    <property type="match status" value="1"/>
</dbReference>
<keyword evidence="3" id="KW-1185">Reference proteome</keyword>
<dbReference type="AlphaFoldDB" id="A0A4Y2HKX1"/>
<accession>A0A4Y2HKX1</accession>
<proteinExistence type="predicted"/>
<organism evidence="2 3">
    <name type="scientific">Araneus ventricosus</name>
    <name type="common">Orbweaver spider</name>
    <name type="synonym">Epeira ventricosa</name>
    <dbReference type="NCBI Taxonomy" id="182803"/>
    <lineage>
        <taxon>Eukaryota</taxon>
        <taxon>Metazoa</taxon>
        <taxon>Ecdysozoa</taxon>
        <taxon>Arthropoda</taxon>
        <taxon>Chelicerata</taxon>
        <taxon>Arachnida</taxon>
        <taxon>Araneae</taxon>
        <taxon>Araneomorphae</taxon>
        <taxon>Entelegynae</taxon>
        <taxon>Araneoidea</taxon>
        <taxon>Araneidae</taxon>
        <taxon>Araneus</taxon>
    </lineage>
</organism>